<keyword evidence="2" id="KW-1185">Reference proteome</keyword>
<comment type="caution">
    <text evidence="1">The sequence shown here is derived from an EMBL/GenBank/DDBJ whole genome shotgun (WGS) entry which is preliminary data.</text>
</comment>
<dbReference type="AlphaFoldDB" id="A0A9D4NFL2"/>
<gene>
    <name evidence="1" type="ORF">DPMN_017632</name>
</gene>
<dbReference type="Proteomes" id="UP000828390">
    <property type="component" value="Unassembled WGS sequence"/>
</dbReference>
<accession>A0A9D4NFL2</accession>
<reference evidence="1" key="1">
    <citation type="journal article" date="2019" name="bioRxiv">
        <title>The Genome of the Zebra Mussel, Dreissena polymorpha: A Resource for Invasive Species Research.</title>
        <authorList>
            <person name="McCartney M.A."/>
            <person name="Auch B."/>
            <person name="Kono T."/>
            <person name="Mallez S."/>
            <person name="Zhang Y."/>
            <person name="Obille A."/>
            <person name="Becker A."/>
            <person name="Abrahante J.E."/>
            <person name="Garbe J."/>
            <person name="Badalamenti J.P."/>
            <person name="Herman A."/>
            <person name="Mangelson H."/>
            <person name="Liachko I."/>
            <person name="Sullivan S."/>
            <person name="Sone E.D."/>
            <person name="Koren S."/>
            <person name="Silverstein K.A.T."/>
            <person name="Beckman K.B."/>
            <person name="Gohl D.M."/>
        </authorList>
    </citation>
    <scope>NUCLEOTIDE SEQUENCE</scope>
    <source>
        <strain evidence="1">Duluth1</strain>
        <tissue evidence="1">Whole animal</tissue>
    </source>
</reference>
<protein>
    <submittedName>
        <fullName evidence="1">Uncharacterized protein</fullName>
    </submittedName>
</protein>
<name>A0A9D4NFL2_DREPO</name>
<evidence type="ECO:0000313" key="2">
    <source>
        <dbReference type="Proteomes" id="UP000828390"/>
    </source>
</evidence>
<sequence length="359" mass="39337">MLTTHGGQATMKTLRSGELKGHYQCKRVRRIFLLHSVCEIFTDGRVPTRIHSQNACADLDTQACVRMHATQPGLCGTPIAESACPEYCGKCSTLPPQTTTVLMTTTTKPCEDIDTLACQKMQQSKPDLCLDDSLAELACKRFCGRCLLEDIVVVVIVSEEELVGMQGDDHVSSVERFSKNSMEKRAAQYCSKEKLLTSLGHKWATFLDVCSPQDNAGDCPRPHISLSNDCGHIPKLTLADDIYLMGRTSSELSDLMTGAYGMEVIKEKSKIMGEAKNFPAPGGHVFQRTGTIFEIGRHVIRTNVLIKCHEASTNNFTSTAITRFNTKTVGKSAYPPGGLDSGRKNTRNCYVPGGHVLNL</sequence>
<reference evidence="1" key="2">
    <citation type="submission" date="2020-11" db="EMBL/GenBank/DDBJ databases">
        <authorList>
            <person name="McCartney M.A."/>
            <person name="Auch B."/>
            <person name="Kono T."/>
            <person name="Mallez S."/>
            <person name="Becker A."/>
            <person name="Gohl D.M."/>
            <person name="Silverstein K.A.T."/>
            <person name="Koren S."/>
            <person name="Bechman K.B."/>
            <person name="Herman A."/>
            <person name="Abrahante J.E."/>
            <person name="Garbe J."/>
        </authorList>
    </citation>
    <scope>NUCLEOTIDE SEQUENCE</scope>
    <source>
        <strain evidence="1">Duluth1</strain>
        <tissue evidence="1">Whole animal</tissue>
    </source>
</reference>
<dbReference type="EMBL" id="JAIWYP010000001">
    <property type="protein sequence ID" value="KAH3893485.1"/>
    <property type="molecule type" value="Genomic_DNA"/>
</dbReference>
<organism evidence="1 2">
    <name type="scientific">Dreissena polymorpha</name>
    <name type="common">Zebra mussel</name>
    <name type="synonym">Mytilus polymorpha</name>
    <dbReference type="NCBI Taxonomy" id="45954"/>
    <lineage>
        <taxon>Eukaryota</taxon>
        <taxon>Metazoa</taxon>
        <taxon>Spiralia</taxon>
        <taxon>Lophotrochozoa</taxon>
        <taxon>Mollusca</taxon>
        <taxon>Bivalvia</taxon>
        <taxon>Autobranchia</taxon>
        <taxon>Heteroconchia</taxon>
        <taxon>Euheterodonta</taxon>
        <taxon>Imparidentia</taxon>
        <taxon>Neoheterodontei</taxon>
        <taxon>Myida</taxon>
        <taxon>Dreissenoidea</taxon>
        <taxon>Dreissenidae</taxon>
        <taxon>Dreissena</taxon>
    </lineage>
</organism>
<proteinExistence type="predicted"/>
<evidence type="ECO:0000313" key="1">
    <source>
        <dbReference type="EMBL" id="KAH3893485.1"/>
    </source>
</evidence>